<evidence type="ECO:0000256" key="2">
    <source>
        <dbReference type="SAM" id="Phobius"/>
    </source>
</evidence>
<dbReference type="EMBL" id="JAAAIN010000685">
    <property type="protein sequence ID" value="KAG0311712.1"/>
    <property type="molecule type" value="Genomic_DNA"/>
</dbReference>
<dbReference type="AlphaFoldDB" id="A0A9P6R360"/>
<accession>A0A9P6R360</accession>
<feature type="transmembrane region" description="Helical" evidence="2">
    <location>
        <begin position="181"/>
        <end position="203"/>
    </location>
</feature>
<feature type="transmembrane region" description="Helical" evidence="2">
    <location>
        <begin position="141"/>
        <end position="160"/>
    </location>
</feature>
<feature type="transmembrane region" description="Helical" evidence="2">
    <location>
        <begin position="209"/>
        <end position="229"/>
    </location>
</feature>
<keyword evidence="2" id="KW-1133">Transmembrane helix</keyword>
<feature type="transmembrane region" description="Helical" evidence="2">
    <location>
        <begin position="55"/>
        <end position="82"/>
    </location>
</feature>
<protein>
    <submittedName>
        <fullName evidence="3">Uncharacterized protein</fullName>
    </submittedName>
</protein>
<feature type="region of interest" description="Disordered" evidence="1">
    <location>
        <begin position="337"/>
        <end position="380"/>
    </location>
</feature>
<name>A0A9P6R360_9FUNG</name>
<keyword evidence="2" id="KW-0472">Membrane</keyword>
<keyword evidence="2" id="KW-0812">Transmembrane</keyword>
<comment type="caution">
    <text evidence="3">The sequence shown here is derived from an EMBL/GenBank/DDBJ whole genome shotgun (WGS) entry which is preliminary data.</text>
</comment>
<feature type="region of interest" description="Disordered" evidence="1">
    <location>
        <begin position="246"/>
        <end position="277"/>
    </location>
</feature>
<dbReference type="Proteomes" id="UP000823405">
    <property type="component" value="Unassembled WGS sequence"/>
</dbReference>
<sequence>MAFALGVEDASGFYKYLINVIVVTASVAWLLLLFIRSIDSKVYREFKPFSIAMSLQLFFVTILGGIIIYQGFAISAECAMLIRCRSFTRYPRAVTYMTIPTWAVRFALCIWLTTTMKGEDNVAGTACDIVMDLQMSAIMQYLKIATEIIICVFFLERVISMHRDERGVISAETQHHHWRRLALINAGITFLVVLFEILVGQITVYLTDYLFLTYSMVNLIQATLCVFIVEDTKSVFKERAAAAQYNSNSNNTSSNQGSGGGSGGPRHSTMSGPVVVSSRYDDRGEDVVSYADAIAAAKAARHSQDTQKPWSLTMRPLNGGGDMHSPAQVHHHTYYMDDMESSSPDSKRTMTPQRWRSGEAEDEIPMTRTTKPSQDGGAYY</sequence>
<evidence type="ECO:0000313" key="4">
    <source>
        <dbReference type="Proteomes" id="UP000823405"/>
    </source>
</evidence>
<evidence type="ECO:0000313" key="3">
    <source>
        <dbReference type="EMBL" id="KAG0311712.1"/>
    </source>
</evidence>
<organism evidence="3 4">
    <name type="scientific">Linnemannia gamsii</name>
    <dbReference type="NCBI Taxonomy" id="64522"/>
    <lineage>
        <taxon>Eukaryota</taxon>
        <taxon>Fungi</taxon>
        <taxon>Fungi incertae sedis</taxon>
        <taxon>Mucoromycota</taxon>
        <taxon>Mortierellomycotina</taxon>
        <taxon>Mortierellomycetes</taxon>
        <taxon>Mortierellales</taxon>
        <taxon>Mortierellaceae</taxon>
        <taxon>Linnemannia</taxon>
    </lineage>
</organism>
<feature type="compositionally biased region" description="Low complexity" evidence="1">
    <location>
        <begin position="246"/>
        <end position="256"/>
    </location>
</feature>
<proteinExistence type="predicted"/>
<keyword evidence="4" id="KW-1185">Reference proteome</keyword>
<reference evidence="3" key="1">
    <citation type="journal article" date="2020" name="Fungal Divers.">
        <title>Resolving the Mortierellaceae phylogeny through synthesis of multi-gene phylogenetics and phylogenomics.</title>
        <authorList>
            <person name="Vandepol N."/>
            <person name="Liber J."/>
            <person name="Desiro A."/>
            <person name="Na H."/>
            <person name="Kennedy M."/>
            <person name="Barry K."/>
            <person name="Grigoriev I.V."/>
            <person name="Miller A.N."/>
            <person name="O'Donnell K."/>
            <person name="Stajich J.E."/>
            <person name="Bonito G."/>
        </authorList>
    </citation>
    <scope>NUCLEOTIDE SEQUENCE</scope>
    <source>
        <strain evidence="3">NVP60</strain>
    </source>
</reference>
<feature type="transmembrane region" description="Helical" evidence="2">
    <location>
        <begin position="12"/>
        <end position="35"/>
    </location>
</feature>
<evidence type="ECO:0000256" key="1">
    <source>
        <dbReference type="SAM" id="MobiDB-lite"/>
    </source>
</evidence>
<feature type="transmembrane region" description="Helical" evidence="2">
    <location>
        <begin position="94"/>
        <end position="113"/>
    </location>
</feature>
<dbReference type="OrthoDB" id="2397585at2759"/>
<feature type="compositionally biased region" description="Polar residues" evidence="1">
    <location>
        <begin position="341"/>
        <end position="354"/>
    </location>
</feature>
<gene>
    <name evidence="3" type="ORF">BGZ97_011678</name>
</gene>